<dbReference type="RefSeq" id="WP_120465805.1">
    <property type="nucleotide sequence ID" value="NZ_RAYQ01000001.1"/>
</dbReference>
<keyword evidence="1" id="KW-0472">Membrane</keyword>
<keyword evidence="1" id="KW-0812">Transmembrane</keyword>
<organism evidence="2 3">
    <name type="scientific">Parablautia intestinalis</name>
    <dbReference type="NCBI Taxonomy" id="2320100"/>
    <lineage>
        <taxon>Bacteria</taxon>
        <taxon>Bacillati</taxon>
        <taxon>Bacillota</taxon>
        <taxon>Clostridia</taxon>
        <taxon>Lachnospirales</taxon>
        <taxon>Lachnospiraceae</taxon>
        <taxon>Parablautia</taxon>
    </lineage>
</organism>
<proteinExistence type="predicted"/>
<dbReference type="Proteomes" id="UP000280696">
    <property type="component" value="Unassembled WGS sequence"/>
</dbReference>
<keyword evidence="1" id="KW-1133">Transmembrane helix</keyword>
<evidence type="ECO:0000313" key="3">
    <source>
        <dbReference type="Proteomes" id="UP000280696"/>
    </source>
</evidence>
<keyword evidence="3" id="KW-1185">Reference proteome</keyword>
<dbReference type="OrthoDB" id="996097at2"/>
<dbReference type="AlphaFoldDB" id="A0A3A9B5P0"/>
<dbReference type="EMBL" id="RAYQ01000001">
    <property type="protein sequence ID" value="RKI94115.1"/>
    <property type="molecule type" value="Genomic_DNA"/>
</dbReference>
<gene>
    <name evidence="2" type="ORF">D7V94_00600</name>
</gene>
<name>A0A3A9B5P0_9FIRM</name>
<protein>
    <submittedName>
        <fullName evidence="2">Uncharacterized protein</fullName>
    </submittedName>
</protein>
<evidence type="ECO:0000313" key="2">
    <source>
        <dbReference type="EMBL" id="RKI94115.1"/>
    </source>
</evidence>
<evidence type="ECO:0000256" key="1">
    <source>
        <dbReference type="SAM" id="Phobius"/>
    </source>
</evidence>
<feature type="transmembrane region" description="Helical" evidence="1">
    <location>
        <begin position="26"/>
        <end position="48"/>
    </location>
</feature>
<reference evidence="2 3" key="1">
    <citation type="submission" date="2018-09" db="EMBL/GenBank/DDBJ databases">
        <title>Murine metabolic-syndrome-specific gut microbial biobank.</title>
        <authorList>
            <person name="Liu C."/>
        </authorList>
    </citation>
    <scope>NUCLEOTIDE SEQUENCE [LARGE SCALE GENOMIC DNA]</scope>
    <source>
        <strain evidence="2 3">0.1xD8-82</strain>
    </source>
</reference>
<comment type="caution">
    <text evidence="2">The sequence shown here is derived from an EMBL/GenBank/DDBJ whole genome shotgun (WGS) entry which is preliminary data.</text>
</comment>
<accession>A0A3A9B5P0</accession>
<sequence>MSDKKKNFSEQKILNRKKEKNPFKRAAVLALGMAFSACLLAAALVVYVDPFFHYHSPLKGFPYLVDNQLSQNPGMAAHMEYDSVILGSSMTVNFQTSWFKELMGLNAIKLSYSGAFPKDQANIMDIIFERDPGSSKKEKKKVKKVFLGVDVITYTGGVDETKYPVPEYLYDDNYLNDIKYLLNKDVILNYILRPMADPDPTDLSNVYASWWTEEYYSEEWVLHNYTSPEQVVEETAREAYLASVEKNLAVNICPYIEQNPETEFVVFFPPYSILFWNDVLKENHLEATLEEYRYITERLNAYKNVKVYFFPDREEIICDLNHYADYSHYHPRYNRYMAECFARGECLVAGEGEKGKGIEEYLLHMREIVEAFDFEELLSRK</sequence>